<organism evidence="1 2">
    <name type="scientific">Streptomyces antimycoticus</name>
    <dbReference type="NCBI Taxonomy" id="68175"/>
    <lineage>
        <taxon>Bacteria</taxon>
        <taxon>Bacillati</taxon>
        <taxon>Actinomycetota</taxon>
        <taxon>Actinomycetes</taxon>
        <taxon>Kitasatosporales</taxon>
        <taxon>Streptomycetaceae</taxon>
        <taxon>Streptomyces</taxon>
        <taxon>Streptomyces violaceusniger group</taxon>
    </lineage>
</organism>
<gene>
    <name evidence="1" type="ORF">SANT12839_091860</name>
</gene>
<sequence length="104" mass="10592">MGAGDLGGVLGRVLHLEVGRSVLVQVADELGGGEEVVAAGGLRVVARPQRAVPVPQVALPSLGEPCGDLVQVHRQRGESLRVNVSVSGVLNLNARNGSVKRGSA</sequence>
<evidence type="ECO:0000313" key="2">
    <source>
        <dbReference type="Proteomes" id="UP000299290"/>
    </source>
</evidence>
<keyword evidence="2" id="KW-1185">Reference proteome</keyword>
<dbReference type="EMBL" id="BJHV01000001">
    <property type="protein sequence ID" value="GDY48304.1"/>
    <property type="molecule type" value="Genomic_DNA"/>
</dbReference>
<name>A0A4D4KJE4_9ACTN</name>
<accession>A0A4D4KJE4</accession>
<evidence type="ECO:0000313" key="1">
    <source>
        <dbReference type="EMBL" id="GDY48304.1"/>
    </source>
</evidence>
<proteinExistence type="predicted"/>
<protein>
    <submittedName>
        <fullName evidence="1">Uncharacterized protein</fullName>
    </submittedName>
</protein>
<dbReference type="Proteomes" id="UP000299290">
    <property type="component" value="Unassembled WGS sequence"/>
</dbReference>
<reference evidence="1 2" key="1">
    <citation type="journal article" date="2020" name="Int. J. Syst. Evol. Microbiol.">
        <title>Reclassification of Streptomyces castelarensis and Streptomyces sporoclivatus as later heterotypic synonyms of Streptomyces antimycoticus.</title>
        <authorList>
            <person name="Komaki H."/>
            <person name="Tamura T."/>
        </authorList>
    </citation>
    <scope>NUCLEOTIDE SEQUENCE [LARGE SCALE GENOMIC DNA]</scope>
    <source>
        <strain evidence="1 2">NBRC 12839</strain>
    </source>
</reference>
<dbReference type="AlphaFoldDB" id="A0A4D4KJE4"/>
<comment type="caution">
    <text evidence="1">The sequence shown here is derived from an EMBL/GenBank/DDBJ whole genome shotgun (WGS) entry which is preliminary data.</text>
</comment>